<sequence length="53" mass="6172">TSYPHTTYLPTSQNEYTDWMHHYHTYRLPYSTNPTATTPIIINNSMSSPSHSQ</sequence>
<evidence type="ECO:0000313" key="2">
    <source>
        <dbReference type="Proteomes" id="UP000663860"/>
    </source>
</evidence>
<name>A0A815UYI8_9BILA</name>
<reference evidence="1" key="1">
    <citation type="submission" date="2021-02" db="EMBL/GenBank/DDBJ databases">
        <authorList>
            <person name="Nowell W R."/>
        </authorList>
    </citation>
    <scope>NUCLEOTIDE SEQUENCE</scope>
</reference>
<feature type="non-terminal residue" evidence="1">
    <location>
        <position position="1"/>
    </location>
</feature>
<protein>
    <submittedName>
        <fullName evidence="1">Uncharacterized protein</fullName>
    </submittedName>
</protein>
<accession>A0A815UYI8</accession>
<dbReference type="EMBL" id="CAJNOE010005707">
    <property type="protein sequence ID" value="CAF1520481.1"/>
    <property type="molecule type" value="Genomic_DNA"/>
</dbReference>
<dbReference type="Proteomes" id="UP000663860">
    <property type="component" value="Unassembled WGS sequence"/>
</dbReference>
<gene>
    <name evidence="1" type="ORF">IZO911_LOCUS45838</name>
</gene>
<comment type="caution">
    <text evidence="1">The sequence shown here is derived from an EMBL/GenBank/DDBJ whole genome shotgun (WGS) entry which is preliminary data.</text>
</comment>
<organism evidence="1 2">
    <name type="scientific">Adineta steineri</name>
    <dbReference type="NCBI Taxonomy" id="433720"/>
    <lineage>
        <taxon>Eukaryota</taxon>
        <taxon>Metazoa</taxon>
        <taxon>Spiralia</taxon>
        <taxon>Gnathifera</taxon>
        <taxon>Rotifera</taxon>
        <taxon>Eurotatoria</taxon>
        <taxon>Bdelloidea</taxon>
        <taxon>Adinetida</taxon>
        <taxon>Adinetidae</taxon>
        <taxon>Adineta</taxon>
    </lineage>
</organism>
<proteinExistence type="predicted"/>
<dbReference type="AlphaFoldDB" id="A0A815UYI8"/>
<evidence type="ECO:0000313" key="1">
    <source>
        <dbReference type="EMBL" id="CAF1520481.1"/>
    </source>
</evidence>